<dbReference type="PANTHER" id="PTHR10165">
    <property type="entry name" value="LIPID PHOSPHATE PHOSPHATASE"/>
    <property type="match status" value="1"/>
</dbReference>
<evidence type="ECO:0000259" key="6">
    <source>
        <dbReference type="SMART" id="SM00014"/>
    </source>
</evidence>
<evidence type="ECO:0000256" key="3">
    <source>
        <dbReference type="ARBA" id="ARBA00022692"/>
    </source>
</evidence>
<dbReference type="GO" id="GO:0008195">
    <property type="term" value="F:phosphatidate phosphatase activity"/>
    <property type="evidence" value="ECO:0007669"/>
    <property type="project" value="TreeGrafter"/>
</dbReference>
<evidence type="ECO:0000256" key="4">
    <source>
        <dbReference type="ARBA" id="ARBA00022989"/>
    </source>
</evidence>
<name>A0A381N0Q4_9ZZZZ</name>
<evidence type="ECO:0000256" key="5">
    <source>
        <dbReference type="ARBA" id="ARBA00023136"/>
    </source>
</evidence>
<proteinExistence type="inferred from homology"/>
<comment type="subcellular location">
    <subcellularLocation>
        <location evidence="1">Membrane</location>
        <topology evidence="1">Multi-pass membrane protein</topology>
    </subcellularLocation>
</comment>
<gene>
    <name evidence="7" type="ORF">METZ01_LOCUS112</name>
</gene>
<evidence type="ECO:0000313" key="7">
    <source>
        <dbReference type="EMBL" id="SUZ47258.1"/>
    </source>
</evidence>
<dbReference type="Pfam" id="PF01569">
    <property type="entry name" value="PAP2"/>
    <property type="match status" value="1"/>
</dbReference>
<accession>A0A381N0Q4</accession>
<keyword evidence="5" id="KW-0472">Membrane</keyword>
<dbReference type="InterPro" id="IPR043216">
    <property type="entry name" value="PAP-like"/>
</dbReference>
<keyword evidence="3" id="KW-0812">Transmembrane</keyword>
<dbReference type="InterPro" id="IPR000326">
    <property type="entry name" value="PAP2/HPO"/>
</dbReference>
<dbReference type="Gene3D" id="1.20.144.10">
    <property type="entry name" value="Phosphatidic acid phosphatase type 2/haloperoxidase"/>
    <property type="match status" value="1"/>
</dbReference>
<feature type="domain" description="Phosphatidic acid phosphatase type 2/haloperoxidase" evidence="6">
    <location>
        <begin position="103"/>
        <end position="201"/>
    </location>
</feature>
<dbReference type="AlphaFoldDB" id="A0A381N0Q4"/>
<dbReference type="CDD" id="cd03394">
    <property type="entry name" value="PAP2_like_5"/>
    <property type="match status" value="1"/>
</dbReference>
<evidence type="ECO:0000256" key="1">
    <source>
        <dbReference type="ARBA" id="ARBA00004141"/>
    </source>
</evidence>
<evidence type="ECO:0000256" key="2">
    <source>
        <dbReference type="ARBA" id="ARBA00008816"/>
    </source>
</evidence>
<comment type="similarity">
    <text evidence="2">Belongs to the PA-phosphatase related phosphoesterase family.</text>
</comment>
<dbReference type="InterPro" id="IPR036938">
    <property type="entry name" value="PAP2/HPO_sf"/>
</dbReference>
<dbReference type="PANTHER" id="PTHR10165:SF35">
    <property type="entry name" value="RE23632P"/>
    <property type="match status" value="1"/>
</dbReference>
<sequence>MQSKLIFLNMIFSSLLMSQSNYATYLGNGLTNLFSISSNRTIIISGIIATGVASNYDRSLQGDVESNDLMSKQLANTGNYWGLTGQFLLWGAFSFSDNKNEKFQYASSAFLANGMLTYGIKYVVGRERPDKSNKRSFPSGHTSNSFLTATVAQEIYGSKVGIPAYLMATLSGLSRIQDDKHYLSDVIFGATLGIAVGKGFGHVYRQNRKLVQIRVIPFQQSISISVPLGLKHQ</sequence>
<reference evidence="7" key="1">
    <citation type="submission" date="2018-05" db="EMBL/GenBank/DDBJ databases">
        <authorList>
            <person name="Lanie J.A."/>
            <person name="Ng W.-L."/>
            <person name="Kazmierczak K.M."/>
            <person name="Andrzejewski T.M."/>
            <person name="Davidsen T.M."/>
            <person name="Wayne K.J."/>
            <person name="Tettelin H."/>
            <person name="Glass J.I."/>
            <person name="Rusch D."/>
            <person name="Podicherti R."/>
            <person name="Tsui H.-C.T."/>
            <person name="Winkler M.E."/>
        </authorList>
    </citation>
    <scope>NUCLEOTIDE SEQUENCE</scope>
</reference>
<keyword evidence="4" id="KW-1133">Transmembrane helix</keyword>
<protein>
    <recommendedName>
        <fullName evidence="6">Phosphatidic acid phosphatase type 2/haloperoxidase domain-containing protein</fullName>
    </recommendedName>
</protein>
<dbReference type="EMBL" id="UINC01000007">
    <property type="protein sequence ID" value="SUZ47258.1"/>
    <property type="molecule type" value="Genomic_DNA"/>
</dbReference>
<dbReference type="SUPFAM" id="SSF48317">
    <property type="entry name" value="Acid phosphatase/Vanadium-dependent haloperoxidase"/>
    <property type="match status" value="1"/>
</dbReference>
<dbReference type="GO" id="GO:0046839">
    <property type="term" value="P:phospholipid dephosphorylation"/>
    <property type="evidence" value="ECO:0007669"/>
    <property type="project" value="TreeGrafter"/>
</dbReference>
<dbReference type="GO" id="GO:0016020">
    <property type="term" value="C:membrane"/>
    <property type="evidence" value="ECO:0007669"/>
    <property type="project" value="UniProtKB-SubCell"/>
</dbReference>
<dbReference type="GO" id="GO:0006644">
    <property type="term" value="P:phospholipid metabolic process"/>
    <property type="evidence" value="ECO:0007669"/>
    <property type="project" value="InterPro"/>
</dbReference>
<dbReference type="SMART" id="SM00014">
    <property type="entry name" value="acidPPc"/>
    <property type="match status" value="1"/>
</dbReference>
<organism evidence="7">
    <name type="scientific">marine metagenome</name>
    <dbReference type="NCBI Taxonomy" id="408172"/>
    <lineage>
        <taxon>unclassified sequences</taxon>
        <taxon>metagenomes</taxon>
        <taxon>ecological metagenomes</taxon>
    </lineage>
</organism>